<dbReference type="Proteomes" id="UP000198519">
    <property type="component" value="Unassembled WGS sequence"/>
</dbReference>
<protein>
    <recommendedName>
        <fullName evidence="4">DUF2059 domain-containing protein</fullName>
    </recommendedName>
</protein>
<gene>
    <name evidence="2" type="ORF">SAMN04487963_3022</name>
</gene>
<feature type="chain" id="PRO_5011681948" description="DUF2059 domain-containing protein" evidence="1">
    <location>
        <begin position="24"/>
        <end position="278"/>
    </location>
</feature>
<dbReference type="EMBL" id="FOUE01000004">
    <property type="protein sequence ID" value="SFM57168.1"/>
    <property type="molecule type" value="Genomic_DNA"/>
</dbReference>
<accession>A0A1I4RY55</accession>
<reference evidence="3" key="1">
    <citation type="submission" date="2016-10" db="EMBL/GenBank/DDBJ databases">
        <authorList>
            <person name="Varghese N."/>
            <person name="Submissions S."/>
        </authorList>
    </citation>
    <scope>NUCLEOTIDE SEQUENCE [LARGE SCALE GENOMIC DNA]</scope>
    <source>
        <strain evidence="3">CGMCC 1.7061</strain>
    </source>
</reference>
<dbReference type="OrthoDB" id="6193639at2"/>
<proteinExistence type="predicted"/>
<evidence type="ECO:0000313" key="2">
    <source>
        <dbReference type="EMBL" id="SFM57168.1"/>
    </source>
</evidence>
<keyword evidence="3" id="KW-1185">Reference proteome</keyword>
<evidence type="ECO:0000313" key="3">
    <source>
        <dbReference type="Proteomes" id="UP000198519"/>
    </source>
</evidence>
<dbReference type="AlphaFoldDB" id="A0A1I4RY55"/>
<dbReference type="RefSeq" id="WP_092024072.1">
    <property type="nucleotide sequence ID" value="NZ_FOUE01000004.1"/>
</dbReference>
<name>A0A1I4RY55_9GAMM</name>
<evidence type="ECO:0008006" key="4">
    <source>
        <dbReference type="Google" id="ProtNLM"/>
    </source>
</evidence>
<sequence>MLATQLRTLFTFLVLMTSAASVAATEAEDAIDLLMEKSGLTEQVQSIPLAMKEGMTMAQQQSQAIPDPVFQAMLRSADRAFVTEEILTSLREALNTSLEPAQVEELLEWYNSPLGMEITQVEQENTGVDAQERMMSQADKLLADQQRVKFARKLDKLFGATDMVMDLQQYTGMAVLSALVIANQPNAPVDMTALNRQISNQIEATRPAVEQGIILSLLYSYQGIEMSKLDRYEDFLMEPNTRHFNGVVLDSLNQSLEQGIEEFAKSLANLLGSNLQQS</sequence>
<organism evidence="2 3">
    <name type="scientific">Marinobacter zhejiangensis</name>
    <dbReference type="NCBI Taxonomy" id="488535"/>
    <lineage>
        <taxon>Bacteria</taxon>
        <taxon>Pseudomonadati</taxon>
        <taxon>Pseudomonadota</taxon>
        <taxon>Gammaproteobacteria</taxon>
        <taxon>Pseudomonadales</taxon>
        <taxon>Marinobacteraceae</taxon>
        <taxon>Marinobacter</taxon>
    </lineage>
</organism>
<keyword evidence="1" id="KW-0732">Signal</keyword>
<feature type="signal peptide" evidence="1">
    <location>
        <begin position="1"/>
        <end position="23"/>
    </location>
</feature>
<evidence type="ECO:0000256" key="1">
    <source>
        <dbReference type="SAM" id="SignalP"/>
    </source>
</evidence>